<keyword evidence="6" id="KW-0378">Hydrolase</keyword>
<evidence type="ECO:0000313" key="11">
    <source>
        <dbReference type="Proteomes" id="UP001286313"/>
    </source>
</evidence>
<dbReference type="AlphaFoldDB" id="A0AAE1GCC9"/>
<accession>A0AAE1GCC9</accession>
<dbReference type="Pfam" id="PF13359">
    <property type="entry name" value="DDE_Tnp_4"/>
    <property type="match status" value="1"/>
</dbReference>
<dbReference type="GO" id="GO:0016787">
    <property type="term" value="F:hydrolase activity"/>
    <property type="evidence" value="ECO:0007669"/>
    <property type="project" value="UniProtKB-KW"/>
</dbReference>
<evidence type="ECO:0000256" key="3">
    <source>
        <dbReference type="ARBA" id="ARBA00006958"/>
    </source>
</evidence>
<comment type="subcellular location">
    <subcellularLocation>
        <location evidence="2">Nucleus</location>
    </subcellularLocation>
</comment>
<comment type="similarity">
    <text evidence="3">Belongs to the HARBI1 family.</text>
</comment>
<evidence type="ECO:0000256" key="4">
    <source>
        <dbReference type="ARBA" id="ARBA00022722"/>
    </source>
</evidence>
<dbReference type="InterPro" id="IPR045249">
    <property type="entry name" value="HARBI1-like"/>
</dbReference>
<dbReference type="GO" id="GO:0005634">
    <property type="term" value="C:nucleus"/>
    <property type="evidence" value="ECO:0007669"/>
    <property type="project" value="UniProtKB-SubCell"/>
</dbReference>
<evidence type="ECO:0000256" key="2">
    <source>
        <dbReference type="ARBA" id="ARBA00004123"/>
    </source>
</evidence>
<gene>
    <name evidence="10" type="ORF">Pcinc_000449</name>
    <name evidence="9" type="ORF">Pcinc_006801</name>
</gene>
<name>A0AAE1GCC9_PETCI</name>
<dbReference type="GO" id="GO:0004518">
    <property type="term" value="F:nuclease activity"/>
    <property type="evidence" value="ECO:0007669"/>
    <property type="project" value="UniProtKB-KW"/>
</dbReference>
<proteinExistence type="inferred from homology"/>
<dbReference type="EMBL" id="JAWQEG010000501">
    <property type="protein sequence ID" value="KAK3889231.1"/>
    <property type="molecule type" value="Genomic_DNA"/>
</dbReference>
<feature type="domain" description="DDE Tnp4" evidence="8">
    <location>
        <begin position="9"/>
        <end position="66"/>
    </location>
</feature>
<protein>
    <recommendedName>
        <fullName evidence="8">DDE Tnp4 domain-containing protein</fullName>
    </recommendedName>
</protein>
<dbReference type="Proteomes" id="UP001286313">
    <property type="component" value="Unassembled WGS sequence"/>
</dbReference>
<keyword evidence="7" id="KW-0539">Nucleus</keyword>
<dbReference type="InterPro" id="IPR027806">
    <property type="entry name" value="HARBI1_dom"/>
</dbReference>
<keyword evidence="5" id="KW-0479">Metal-binding</keyword>
<sequence>MTPIAYPTTRGEERFNASHRITRCVVERTFGVLKSRFRCLHESGGSLQYEPRKAVKIVIACMLLHNYCVDRRLPIDGDVLQEQEVPVQPVRNDRQSPGQVGRQEIIRNFFS</sequence>
<keyword evidence="4" id="KW-0540">Nuclease</keyword>
<dbReference type="EMBL" id="JAWQEG010000030">
    <property type="protein sequence ID" value="KAK3895834.1"/>
    <property type="molecule type" value="Genomic_DNA"/>
</dbReference>
<evidence type="ECO:0000256" key="6">
    <source>
        <dbReference type="ARBA" id="ARBA00022801"/>
    </source>
</evidence>
<dbReference type="GO" id="GO:0046872">
    <property type="term" value="F:metal ion binding"/>
    <property type="evidence" value="ECO:0007669"/>
    <property type="project" value="UniProtKB-KW"/>
</dbReference>
<evidence type="ECO:0000313" key="9">
    <source>
        <dbReference type="EMBL" id="KAK3889231.1"/>
    </source>
</evidence>
<evidence type="ECO:0000256" key="5">
    <source>
        <dbReference type="ARBA" id="ARBA00022723"/>
    </source>
</evidence>
<comment type="cofactor">
    <cofactor evidence="1">
        <name>a divalent metal cation</name>
        <dbReference type="ChEBI" id="CHEBI:60240"/>
    </cofactor>
</comment>
<evidence type="ECO:0000256" key="7">
    <source>
        <dbReference type="ARBA" id="ARBA00023242"/>
    </source>
</evidence>
<evidence type="ECO:0000256" key="1">
    <source>
        <dbReference type="ARBA" id="ARBA00001968"/>
    </source>
</evidence>
<keyword evidence="11" id="KW-1185">Reference proteome</keyword>
<organism evidence="9 11">
    <name type="scientific">Petrolisthes cinctipes</name>
    <name type="common">Flat porcelain crab</name>
    <dbReference type="NCBI Taxonomy" id="88211"/>
    <lineage>
        <taxon>Eukaryota</taxon>
        <taxon>Metazoa</taxon>
        <taxon>Ecdysozoa</taxon>
        <taxon>Arthropoda</taxon>
        <taxon>Crustacea</taxon>
        <taxon>Multicrustacea</taxon>
        <taxon>Malacostraca</taxon>
        <taxon>Eumalacostraca</taxon>
        <taxon>Eucarida</taxon>
        <taxon>Decapoda</taxon>
        <taxon>Pleocyemata</taxon>
        <taxon>Anomura</taxon>
        <taxon>Galatheoidea</taxon>
        <taxon>Porcellanidae</taxon>
        <taxon>Petrolisthes</taxon>
    </lineage>
</organism>
<dbReference type="PANTHER" id="PTHR22930:SF267">
    <property type="entry name" value="NUCLEASE HARBI1-RELATED"/>
    <property type="match status" value="1"/>
</dbReference>
<evidence type="ECO:0000259" key="8">
    <source>
        <dbReference type="Pfam" id="PF13359"/>
    </source>
</evidence>
<evidence type="ECO:0000313" key="10">
    <source>
        <dbReference type="EMBL" id="KAK3895834.1"/>
    </source>
</evidence>
<reference evidence="9" key="1">
    <citation type="submission" date="2023-10" db="EMBL/GenBank/DDBJ databases">
        <title>Genome assemblies of two species of porcelain crab, Petrolisthes cinctipes and Petrolisthes manimaculis (Anomura: Porcellanidae).</title>
        <authorList>
            <person name="Angst P."/>
        </authorList>
    </citation>
    <scope>NUCLEOTIDE SEQUENCE</scope>
    <source>
        <strain evidence="9">PB745_01</strain>
        <tissue evidence="9">Gill</tissue>
    </source>
</reference>
<comment type="caution">
    <text evidence="9">The sequence shown here is derived from an EMBL/GenBank/DDBJ whole genome shotgun (WGS) entry which is preliminary data.</text>
</comment>
<dbReference type="PANTHER" id="PTHR22930">
    <property type="match status" value="1"/>
</dbReference>